<evidence type="ECO:0000313" key="1">
    <source>
        <dbReference type="EMBL" id="GAG99543.1"/>
    </source>
</evidence>
<dbReference type="EMBL" id="BART01029296">
    <property type="protein sequence ID" value="GAG99543.1"/>
    <property type="molecule type" value="Genomic_DNA"/>
</dbReference>
<reference evidence="1" key="1">
    <citation type="journal article" date="2014" name="Front. Microbiol.">
        <title>High frequency of phylogenetically diverse reductive dehalogenase-homologous genes in deep subseafloor sedimentary metagenomes.</title>
        <authorList>
            <person name="Kawai M."/>
            <person name="Futagami T."/>
            <person name="Toyoda A."/>
            <person name="Takaki Y."/>
            <person name="Nishi S."/>
            <person name="Hori S."/>
            <person name="Arai W."/>
            <person name="Tsubouchi T."/>
            <person name="Morono Y."/>
            <person name="Uchiyama I."/>
            <person name="Ito T."/>
            <person name="Fujiyama A."/>
            <person name="Inagaki F."/>
            <person name="Takami H."/>
        </authorList>
    </citation>
    <scope>NUCLEOTIDE SEQUENCE</scope>
    <source>
        <strain evidence="1">Expedition CK06-06</strain>
    </source>
</reference>
<dbReference type="AlphaFoldDB" id="X1CTZ4"/>
<accession>X1CTZ4</accession>
<protein>
    <recommendedName>
        <fullName evidence="2">Photosynthesis system II assembly factor Ycf48/Hcf136-like domain-containing protein</fullName>
    </recommendedName>
</protein>
<feature type="non-terminal residue" evidence="1">
    <location>
        <position position="1"/>
    </location>
</feature>
<evidence type="ECO:0008006" key="2">
    <source>
        <dbReference type="Google" id="ProtNLM"/>
    </source>
</evidence>
<organism evidence="1">
    <name type="scientific">marine sediment metagenome</name>
    <dbReference type="NCBI Taxonomy" id="412755"/>
    <lineage>
        <taxon>unclassified sequences</taxon>
        <taxon>metagenomes</taxon>
        <taxon>ecological metagenomes</taxon>
    </lineage>
</organism>
<name>X1CTZ4_9ZZZZ</name>
<dbReference type="SUPFAM" id="SSF110296">
    <property type="entry name" value="Oligoxyloglucan reducing end-specific cellobiohydrolase"/>
    <property type="match status" value="1"/>
</dbReference>
<proteinExistence type="predicted"/>
<dbReference type="Gene3D" id="2.130.10.10">
    <property type="entry name" value="YVTN repeat-like/Quinoprotein amine dehydrogenase"/>
    <property type="match status" value="1"/>
</dbReference>
<sequence>SFDLEPGYEDPGSILAGDFGSQVFISEDGGETWALVGAGTTTGCAAVLTGTNKTWVAFDPDYATNDTIYAAAGSVIARCTIDTELTWAKQEWVELCDGLNDAHGIKAVGDTVLYVTDDDQVEDDECTGPPLLEGGAATCLPLTTPAVKVSVVASSMS</sequence>
<dbReference type="InterPro" id="IPR015943">
    <property type="entry name" value="WD40/YVTN_repeat-like_dom_sf"/>
</dbReference>
<gene>
    <name evidence="1" type="ORF">S01H4_51451</name>
</gene>
<comment type="caution">
    <text evidence="1">The sequence shown here is derived from an EMBL/GenBank/DDBJ whole genome shotgun (WGS) entry which is preliminary data.</text>
</comment>